<dbReference type="AlphaFoldDB" id="A0A2P5HMG9"/>
<dbReference type="OrthoDB" id="5421689at2759"/>
<feature type="compositionally biased region" description="Low complexity" evidence="1">
    <location>
        <begin position="21"/>
        <end position="38"/>
    </location>
</feature>
<gene>
    <name evidence="2" type="ORF">DHEL01_v210187</name>
</gene>
<dbReference type="InParanoid" id="A0A2P5HMG9"/>
<proteinExistence type="predicted"/>
<dbReference type="EMBL" id="MAVT02001271">
    <property type="protein sequence ID" value="POS71417.1"/>
    <property type="molecule type" value="Genomic_DNA"/>
</dbReference>
<evidence type="ECO:0000256" key="1">
    <source>
        <dbReference type="SAM" id="MobiDB-lite"/>
    </source>
</evidence>
<evidence type="ECO:0000313" key="2">
    <source>
        <dbReference type="EMBL" id="POS71417.1"/>
    </source>
</evidence>
<accession>A0A2P5HMG9</accession>
<reference evidence="2" key="1">
    <citation type="submission" date="2017-09" db="EMBL/GenBank/DDBJ databases">
        <title>Polyketide synthases of a Diaporthe helianthi virulent isolate.</title>
        <authorList>
            <person name="Baroncelli R."/>
        </authorList>
    </citation>
    <scope>NUCLEOTIDE SEQUENCE [LARGE SCALE GENOMIC DNA]</scope>
    <source>
        <strain evidence="2">7/96</strain>
    </source>
</reference>
<comment type="caution">
    <text evidence="2">The sequence shown here is derived from an EMBL/GenBank/DDBJ whole genome shotgun (WGS) entry which is preliminary data.</text>
</comment>
<name>A0A2P5HMG9_DIAHE</name>
<feature type="region of interest" description="Disordered" evidence="1">
    <location>
        <begin position="15"/>
        <end position="40"/>
    </location>
</feature>
<evidence type="ECO:0000313" key="3">
    <source>
        <dbReference type="Proteomes" id="UP000094444"/>
    </source>
</evidence>
<keyword evidence="3" id="KW-1185">Reference proteome</keyword>
<organism evidence="2 3">
    <name type="scientific">Diaporthe helianthi</name>
    <dbReference type="NCBI Taxonomy" id="158607"/>
    <lineage>
        <taxon>Eukaryota</taxon>
        <taxon>Fungi</taxon>
        <taxon>Dikarya</taxon>
        <taxon>Ascomycota</taxon>
        <taxon>Pezizomycotina</taxon>
        <taxon>Sordariomycetes</taxon>
        <taxon>Sordariomycetidae</taxon>
        <taxon>Diaporthales</taxon>
        <taxon>Diaporthaceae</taxon>
        <taxon>Diaporthe</taxon>
    </lineage>
</organism>
<protein>
    <submittedName>
        <fullName evidence="2">Uncharacterized protein</fullName>
    </submittedName>
</protein>
<dbReference type="Proteomes" id="UP000094444">
    <property type="component" value="Unassembled WGS sequence"/>
</dbReference>
<sequence>MQDLMPSFLISTKLKRKRTNTSHNSTTKSSQTTSMSMMESKATVHPVSVLDNQEYYQVPVMIPETVIEKPEQLAIMDNWACQERDGLGPTPRVEDIEDLAWDIWAGPTADIPNLPKPPPAVYPGDENIQDNPNLRFLTVHHLV</sequence>